<feature type="transmembrane region" description="Helical" evidence="1">
    <location>
        <begin position="186"/>
        <end position="202"/>
    </location>
</feature>
<sequence>MKTTLSYFKILFDFFNKYVLFLKKQVTPFLTVAGVMFLSLICVAVVLFKLSEKINFLKLLSFYAFSLSFIFLVILIPIANIKIGKSLTIISHKSYFYFIFFIGLFVWLILSETIKFFPSIDYTKIFIDNTVNIIITIYAFLTIIWFSYHLVYTNELSKLRKNLQIYIVLITFFQLFVLKKYMNFDYCISILVITYTFIQYLFESKNLEMENNKKIL</sequence>
<protein>
    <submittedName>
        <fullName evidence="2">Uncharacterized protein</fullName>
    </submittedName>
</protein>
<feature type="transmembrane region" description="Helical" evidence="1">
    <location>
        <begin position="129"/>
        <end position="151"/>
    </location>
</feature>
<keyword evidence="1" id="KW-0472">Membrane</keyword>
<dbReference type="HOGENOM" id="CLU_1277145_0_0_12"/>
<feature type="transmembrane region" description="Helical" evidence="1">
    <location>
        <begin position="60"/>
        <end position="83"/>
    </location>
</feature>
<keyword evidence="1" id="KW-1133">Transmembrane helix</keyword>
<feature type="transmembrane region" description="Helical" evidence="1">
    <location>
        <begin position="95"/>
        <end position="117"/>
    </location>
</feature>
<proteinExistence type="predicted"/>
<dbReference type="Proteomes" id="UP000011701">
    <property type="component" value="Chromosome"/>
</dbReference>
<gene>
    <name evidence="2" type="ORF">HMPREF9723_01207</name>
</gene>
<comment type="caution">
    <text evidence="2">The sequence shown here is derived from an EMBL/GenBank/DDBJ whole genome shotgun (WGS) entry which is preliminary data.</text>
</comment>
<evidence type="ECO:0000313" key="2">
    <source>
        <dbReference type="EMBL" id="EMB22289.1"/>
    </source>
</evidence>
<dbReference type="RefSeq" id="WP_002691858.1">
    <property type="nucleotide sequence ID" value="NZ_CM001797.1"/>
</dbReference>
<dbReference type="PATRIC" id="fig|999434.4.peg.1250"/>
<feature type="transmembrane region" description="Helical" evidence="1">
    <location>
        <begin position="163"/>
        <end position="179"/>
    </location>
</feature>
<reference evidence="2" key="1">
    <citation type="submission" date="2012-01" db="EMBL/GenBank/DDBJ databases">
        <title>The Genome Sequence of Treponema denticola OTK.</title>
        <authorList>
            <consortium name="The Broad Institute Genome Sequencing Platform"/>
            <person name="Earl A."/>
            <person name="Ward D."/>
            <person name="Feldgarden M."/>
            <person name="Gevers D."/>
            <person name="Blanton J.M."/>
            <person name="Fenno C.J."/>
            <person name="Baranova O.V."/>
            <person name="Mathney J."/>
            <person name="Dewhirst F.E."/>
            <person name="Izard J."/>
            <person name="Young S.K."/>
            <person name="Zeng Q."/>
            <person name="Gargeya S."/>
            <person name="Fitzgerald M."/>
            <person name="Haas B."/>
            <person name="Abouelleil A."/>
            <person name="Alvarado L."/>
            <person name="Arachchi H.M."/>
            <person name="Berlin A."/>
            <person name="Chapman S.B."/>
            <person name="Gearin G."/>
            <person name="Goldberg J."/>
            <person name="Griggs A."/>
            <person name="Gujja S."/>
            <person name="Hansen M."/>
            <person name="Heiman D."/>
            <person name="Howarth C."/>
            <person name="Larimer J."/>
            <person name="Lui A."/>
            <person name="MacDonald P.J.P."/>
            <person name="McCowen C."/>
            <person name="Montmayeur A."/>
            <person name="Murphy C."/>
            <person name="Neiman D."/>
            <person name="Pearson M."/>
            <person name="Priest M."/>
            <person name="Roberts A."/>
            <person name="Saif S."/>
            <person name="Shea T."/>
            <person name="Sisk P."/>
            <person name="Stolte C."/>
            <person name="Sykes S."/>
            <person name="Wortman J."/>
            <person name="Nusbaum C."/>
            <person name="Birren B."/>
        </authorList>
    </citation>
    <scope>NUCLEOTIDE SEQUENCE [LARGE SCALE GENOMIC DNA]</scope>
    <source>
        <strain evidence="2">OTK</strain>
    </source>
</reference>
<accession>A0A0F6MPT1</accession>
<feature type="transmembrane region" description="Helical" evidence="1">
    <location>
        <begin position="26"/>
        <end position="48"/>
    </location>
</feature>
<organism evidence="2">
    <name type="scientific">Treponema denticola OTK</name>
    <dbReference type="NCBI Taxonomy" id="999434"/>
    <lineage>
        <taxon>Bacteria</taxon>
        <taxon>Pseudomonadati</taxon>
        <taxon>Spirochaetota</taxon>
        <taxon>Spirochaetia</taxon>
        <taxon>Spirochaetales</taxon>
        <taxon>Treponemataceae</taxon>
        <taxon>Treponema</taxon>
    </lineage>
</organism>
<name>A0A0F6MPT1_TREDN</name>
<evidence type="ECO:0000256" key="1">
    <source>
        <dbReference type="SAM" id="Phobius"/>
    </source>
</evidence>
<dbReference type="AlphaFoldDB" id="A0A0F6MPT1"/>
<dbReference type="EMBL" id="AGDY01000005">
    <property type="protein sequence ID" value="EMB22289.1"/>
    <property type="molecule type" value="Genomic_DNA"/>
</dbReference>
<keyword evidence="1" id="KW-0812">Transmembrane</keyword>